<accession>A0AAF0XNZ7</accession>
<feature type="domain" description="BED-type" evidence="11">
    <location>
        <begin position="41"/>
        <end position="99"/>
    </location>
</feature>
<keyword evidence="3" id="KW-0479">Metal-binding</keyword>
<dbReference type="InterPro" id="IPR052035">
    <property type="entry name" value="ZnF_BED_domain_contain"/>
</dbReference>
<dbReference type="InterPro" id="IPR025525">
    <property type="entry name" value="hAT-like_transposase_RNase-H"/>
</dbReference>
<keyword evidence="8" id="KW-0804">Transcription</keyword>
<dbReference type="InterPro" id="IPR012337">
    <property type="entry name" value="RNaseH-like_sf"/>
</dbReference>
<reference evidence="12" key="2">
    <citation type="submission" date="2022-03" db="EMBL/GenBank/DDBJ databases">
        <title>Draft title - Genomic analysis of global carrot germplasm unveils the trajectory of domestication and the origin of high carotenoid orange carrot.</title>
        <authorList>
            <person name="Iorizzo M."/>
            <person name="Ellison S."/>
            <person name="Senalik D."/>
            <person name="Macko-Podgorni A."/>
            <person name="Grzebelus D."/>
            <person name="Bostan H."/>
            <person name="Rolling W."/>
            <person name="Curaba J."/>
            <person name="Simon P."/>
        </authorList>
    </citation>
    <scope>NUCLEOTIDE SEQUENCE</scope>
    <source>
        <tissue evidence="12">Leaf</tissue>
    </source>
</reference>
<sequence length="684" mass="78897">MTSTKCAENVSKSSDLDCIIISQEDDLTAKKEEHLGKRKKPLKSEVWNHFDRFESDTKGTKKVDAICKYCHTRFNGASDQGTTHLKNHTKTCRMKLVKVPVSQMSLGKQVSSENSGPKLGVHKFDHAVERALFSKMIAKHDMPFLMAEYDYFRLWISYVMPSYKHRSRNTIKSDLLDVYAVEKERIYKEIESLTSRVSLTTDGCHYIDDNWELHKRVISFRVVPYPHGGVNLSAWLKERILEWNIDNKLSSIVVDNASNNSGMLLGIKNWLNGKRVLVHNGDMFHMRCVPHILNLIDRKIHRIISQRDEKFTIALSQTKLNTRRRIPSHVDTRWNSTYDMIVASLELRPAIDRLKELDPEFKCLPSELEWENGNKVCDCLKIFSDITKKHSAVKYPTANIYFIDVIQIRRSIKIWAESSDDWISAMGNKMQLKFDKYWEECNKLLAVAVVLDPRYKMAIVSYAYKGIYDIHADFYVEEMREFLVQIFNEYSIKFGSNKGYGEGSASASLSSASSVGGEWLGGFQDFIASSNLRENTRKSEVDEYLKEGLFPMDKEADFDILRWWKLNGPKFPILARMAQDILAIPTSSVASENSFSKCRKIITDTRSSLNDDSVETLMCVKDWLPDIKNGMFYILYSLNIKFCTRMFLTLKFYIGQSGRTSEEGASQACDISSDDWDIEWDMDF</sequence>
<evidence type="ECO:0000256" key="1">
    <source>
        <dbReference type="ARBA" id="ARBA00004123"/>
    </source>
</evidence>
<evidence type="ECO:0000256" key="10">
    <source>
        <dbReference type="PROSITE-ProRule" id="PRU00027"/>
    </source>
</evidence>
<evidence type="ECO:0000256" key="5">
    <source>
        <dbReference type="ARBA" id="ARBA00022833"/>
    </source>
</evidence>
<protein>
    <recommendedName>
        <fullName evidence="11">BED-type domain-containing protein</fullName>
    </recommendedName>
</protein>
<dbReference type="PROSITE" id="PS50808">
    <property type="entry name" value="ZF_BED"/>
    <property type="match status" value="1"/>
</dbReference>
<keyword evidence="5" id="KW-0862">Zinc</keyword>
<organism evidence="12 13">
    <name type="scientific">Daucus carota subsp. sativus</name>
    <name type="common">Carrot</name>
    <dbReference type="NCBI Taxonomy" id="79200"/>
    <lineage>
        <taxon>Eukaryota</taxon>
        <taxon>Viridiplantae</taxon>
        <taxon>Streptophyta</taxon>
        <taxon>Embryophyta</taxon>
        <taxon>Tracheophyta</taxon>
        <taxon>Spermatophyta</taxon>
        <taxon>Magnoliopsida</taxon>
        <taxon>eudicotyledons</taxon>
        <taxon>Gunneridae</taxon>
        <taxon>Pentapetalae</taxon>
        <taxon>asterids</taxon>
        <taxon>campanulids</taxon>
        <taxon>Apiales</taxon>
        <taxon>Apiaceae</taxon>
        <taxon>Apioideae</taxon>
        <taxon>Scandiceae</taxon>
        <taxon>Daucinae</taxon>
        <taxon>Daucus</taxon>
        <taxon>Daucus sect. Daucus</taxon>
    </lineage>
</organism>
<dbReference type="PANTHER" id="PTHR46481:SF10">
    <property type="entry name" value="ZINC FINGER BED DOMAIN-CONTAINING PROTEIN 39"/>
    <property type="match status" value="1"/>
</dbReference>
<dbReference type="AlphaFoldDB" id="A0AAF0XNZ7"/>
<name>A0AAF0XNZ7_DAUCS</name>
<evidence type="ECO:0000313" key="12">
    <source>
        <dbReference type="EMBL" id="WOH11305.1"/>
    </source>
</evidence>
<evidence type="ECO:0000256" key="4">
    <source>
        <dbReference type="ARBA" id="ARBA00022771"/>
    </source>
</evidence>
<dbReference type="Pfam" id="PF05699">
    <property type="entry name" value="Dimer_Tnp_hAT"/>
    <property type="match status" value="1"/>
</dbReference>
<keyword evidence="7" id="KW-0238">DNA-binding</keyword>
<reference evidence="12" key="1">
    <citation type="journal article" date="2016" name="Nat. Genet.">
        <title>A high-quality carrot genome assembly provides new insights into carotenoid accumulation and asterid genome evolution.</title>
        <authorList>
            <person name="Iorizzo M."/>
            <person name="Ellison S."/>
            <person name="Senalik D."/>
            <person name="Zeng P."/>
            <person name="Satapoomin P."/>
            <person name="Huang J."/>
            <person name="Bowman M."/>
            <person name="Iovene M."/>
            <person name="Sanseverino W."/>
            <person name="Cavagnaro P."/>
            <person name="Yildiz M."/>
            <person name="Macko-Podgorni A."/>
            <person name="Moranska E."/>
            <person name="Grzebelus E."/>
            <person name="Grzebelus D."/>
            <person name="Ashrafi H."/>
            <person name="Zheng Z."/>
            <person name="Cheng S."/>
            <person name="Spooner D."/>
            <person name="Van Deynze A."/>
            <person name="Simon P."/>
        </authorList>
    </citation>
    <scope>NUCLEOTIDE SEQUENCE</scope>
    <source>
        <tissue evidence="12">Leaf</tissue>
    </source>
</reference>
<gene>
    <name evidence="12" type="ORF">DCAR_0830786</name>
</gene>
<dbReference type="SUPFAM" id="SSF53098">
    <property type="entry name" value="Ribonuclease H-like"/>
    <property type="match status" value="1"/>
</dbReference>
<evidence type="ECO:0000256" key="9">
    <source>
        <dbReference type="ARBA" id="ARBA00023242"/>
    </source>
</evidence>
<dbReference type="Pfam" id="PF14372">
    <property type="entry name" value="hAT-like_RNase-H"/>
    <property type="match status" value="1"/>
</dbReference>
<comment type="subunit">
    <text evidence="2">Homodimer.</text>
</comment>
<dbReference type="InterPro" id="IPR036236">
    <property type="entry name" value="Znf_C2H2_sf"/>
</dbReference>
<dbReference type="Proteomes" id="UP000077755">
    <property type="component" value="Chromosome 8"/>
</dbReference>
<evidence type="ECO:0000256" key="6">
    <source>
        <dbReference type="ARBA" id="ARBA00023015"/>
    </source>
</evidence>
<evidence type="ECO:0000256" key="3">
    <source>
        <dbReference type="ARBA" id="ARBA00022723"/>
    </source>
</evidence>
<evidence type="ECO:0000256" key="8">
    <source>
        <dbReference type="ARBA" id="ARBA00023163"/>
    </source>
</evidence>
<keyword evidence="9" id="KW-0539">Nucleus</keyword>
<comment type="subcellular location">
    <subcellularLocation>
        <location evidence="1">Nucleus</location>
    </subcellularLocation>
</comment>
<dbReference type="GO" id="GO:0003677">
    <property type="term" value="F:DNA binding"/>
    <property type="evidence" value="ECO:0007669"/>
    <property type="project" value="UniProtKB-KW"/>
</dbReference>
<dbReference type="SUPFAM" id="SSF57667">
    <property type="entry name" value="beta-beta-alpha zinc fingers"/>
    <property type="match status" value="1"/>
</dbReference>
<dbReference type="GO" id="GO:0005634">
    <property type="term" value="C:nucleus"/>
    <property type="evidence" value="ECO:0007669"/>
    <property type="project" value="UniProtKB-SubCell"/>
</dbReference>
<evidence type="ECO:0000259" key="11">
    <source>
        <dbReference type="PROSITE" id="PS50808"/>
    </source>
</evidence>
<dbReference type="InterPro" id="IPR003656">
    <property type="entry name" value="Znf_BED"/>
</dbReference>
<dbReference type="InterPro" id="IPR008906">
    <property type="entry name" value="HATC_C_dom"/>
</dbReference>
<dbReference type="GO" id="GO:0009791">
    <property type="term" value="P:post-embryonic development"/>
    <property type="evidence" value="ECO:0007669"/>
    <property type="project" value="UniProtKB-ARBA"/>
</dbReference>
<keyword evidence="6" id="KW-0805">Transcription regulation</keyword>
<keyword evidence="4 10" id="KW-0863">Zinc-finger</keyword>
<keyword evidence="13" id="KW-1185">Reference proteome</keyword>
<dbReference type="SMART" id="SM00614">
    <property type="entry name" value="ZnF_BED"/>
    <property type="match status" value="1"/>
</dbReference>
<dbReference type="Pfam" id="PF02892">
    <property type="entry name" value="zf-BED"/>
    <property type="match status" value="1"/>
</dbReference>
<evidence type="ECO:0000256" key="2">
    <source>
        <dbReference type="ARBA" id="ARBA00011738"/>
    </source>
</evidence>
<dbReference type="GO" id="GO:0008270">
    <property type="term" value="F:zinc ion binding"/>
    <property type="evidence" value="ECO:0007669"/>
    <property type="project" value="UniProtKB-KW"/>
</dbReference>
<dbReference type="GO" id="GO:0046983">
    <property type="term" value="F:protein dimerization activity"/>
    <property type="evidence" value="ECO:0007669"/>
    <property type="project" value="InterPro"/>
</dbReference>
<dbReference type="PANTHER" id="PTHR46481">
    <property type="entry name" value="ZINC FINGER BED DOMAIN-CONTAINING PROTEIN 4"/>
    <property type="match status" value="1"/>
</dbReference>
<dbReference type="EMBL" id="CP093350">
    <property type="protein sequence ID" value="WOH11305.1"/>
    <property type="molecule type" value="Genomic_DNA"/>
</dbReference>
<proteinExistence type="predicted"/>
<evidence type="ECO:0000256" key="7">
    <source>
        <dbReference type="ARBA" id="ARBA00023125"/>
    </source>
</evidence>
<evidence type="ECO:0000313" key="13">
    <source>
        <dbReference type="Proteomes" id="UP000077755"/>
    </source>
</evidence>